<dbReference type="STRING" id="1095776.SAMN04515672_0833"/>
<protein>
    <submittedName>
        <fullName evidence="3">Response regulator receiver domain-containing protein</fullName>
    </submittedName>
</protein>
<proteinExistence type="predicted"/>
<dbReference type="Pfam" id="PF00072">
    <property type="entry name" value="Response_reg"/>
    <property type="match status" value="1"/>
</dbReference>
<dbReference type="PANTHER" id="PTHR44520">
    <property type="entry name" value="RESPONSE REGULATOR RCP1-RELATED"/>
    <property type="match status" value="1"/>
</dbReference>
<dbReference type="InterPro" id="IPR011006">
    <property type="entry name" value="CheY-like_superfamily"/>
</dbReference>
<dbReference type="InterPro" id="IPR001789">
    <property type="entry name" value="Sig_transdc_resp-reg_receiver"/>
</dbReference>
<dbReference type="CDD" id="cd17557">
    <property type="entry name" value="REC_Rcp-like"/>
    <property type="match status" value="1"/>
</dbReference>
<organism evidence="3 4">
    <name type="scientific">Natronorubrum texcoconense</name>
    <dbReference type="NCBI Taxonomy" id="1095776"/>
    <lineage>
        <taxon>Archaea</taxon>
        <taxon>Methanobacteriati</taxon>
        <taxon>Methanobacteriota</taxon>
        <taxon>Stenosarchaea group</taxon>
        <taxon>Halobacteria</taxon>
        <taxon>Halobacteriales</taxon>
        <taxon>Natrialbaceae</taxon>
        <taxon>Natronorubrum</taxon>
    </lineage>
</organism>
<dbReference type="PANTHER" id="PTHR44520:SF2">
    <property type="entry name" value="RESPONSE REGULATOR RCP1"/>
    <property type="match status" value="1"/>
</dbReference>
<sequence>MSDYSYLKDSDAPVEILLVEDNPDAPVEILLVEDNPDDIRLVREAFEAGDADIVLHPVRDGDDAIDLLARRVDSEGATLPDFALVDLNLPGRDGCSVLEAIRADPRLRPLPVIMLTNSDATEDIERCYDARANAYLTKPDDSDEFGPLAKSVEQFWCNQVQLPPIPQ</sequence>
<name>A0A1G8UCU0_9EURY</name>
<dbReference type="GO" id="GO:0000160">
    <property type="term" value="P:phosphorelay signal transduction system"/>
    <property type="evidence" value="ECO:0007669"/>
    <property type="project" value="InterPro"/>
</dbReference>
<dbReference type="RefSeq" id="WP_090303312.1">
    <property type="nucleotide sequence ID" value="NZ_FNFE01000001.1"/>
</dbReference>
<dbReference type="Gene3D" id="3.40.50.2300">
    <property type="match status" value="1"/>
</dbReference>
<keyword evidence="1" id="KW-0597">Phosphoprotein</keyword>
<evidence type="ECO:0000313" key="4">
    <source>
        <dbReference type="Proteomes" id="UP000198882"/>
    </source>
</evidence>
<dbReference type="SMART" id="SM00448">
    <property type="entry name" value="REC"/>
    <property type="match status" value="1"/>
</dbReference>
<gene>
    <name evidence="3" type="ORF">SAMN04515672_0833</name>
</gene>
<evidence type="ECO:0000256" key="1">
    <source>
        <dbReference type="PROSITE-ProRule" id="PRU00169"/>
    </source>
</evidence>
<feature type="modified residue" description="4-aspartylphosphate" evidence="1">
    <location>
        <position position="86"/>
    </location>
</feature>
<dbReference type="Proteomes" id="UP000198882">
    <property type="component" value="Unassembled WGS sequence"/>
</dbReference>
<evidence type="ECO:0000313" key="3">
    <source>
        <dbReference type="EMBL" id="SDJ51573.1"/>
    </source>
</evidence>
<dbReference type="SUPFAM" id="SSF52172">
    <property type="entry name" value="CheY-like"/>
    <property type="match status" value="1"/>
</dbReference>
<feature type="domain" description="Response regulatory" evidence="2">
    <location>
        <begin position="28"/>
        <end position="153"/>
    </location>
</feature>
<accession>A0A1G8UCU0</accession>
<dbReference type="PROSITE" id="PS50110">
    <property type="entry name" value="RESPONSE_REGULATORY"/>
    <property type="match status" value="1"/>
</dbReference>
<dbReference type="EMBL" id="FNFE01000001">
    <property type="protein sequence ID" value="SDJ51573.1"/>
    <property type="molecule type" value="Genomic_DNA"/>
</dbReference>
<reference evidence="4" key="1">
    <citation type="submission" date="2016-10" db="EMBL/GenBank/DDBJ databases">
        <authorList>
            <person name="Varghese N."/>
            <person name="Submissions S."/>
        </authorList>
    </citation>
    <scope>NUCLEOTIDE SEQUENCE [LARGE SCALE GENOMIC DNA]</scope>
    <source>
        <strain evidence="4">B4,CECT 8067,JCM 17497</strain>
    </source>
</reference>
<evidence type="ECO:0000259" key="2">
    <source>
        <dbReference type="PROSITE" id="PS50110"/>
    </source>
</evidence>
<dbReference type="InterPro" id="IPR052893">
    <property type="entry name" value="TCS_response_regulator"/>
</dbReference>
<dbReference type="OrthoDB" id="9652at2157"/>
<keyword evidence="4" id="KW-1185">Reference proteome</keyword>
<dbReference type="AlphaFoldDB" id="A0A1G8UCU0"/>